<feature type="compositionally biased region" description="Low complexity" evidence="1">
    <location>
        <begin position="8"/>
        <end position="37"/>
    </location>
</feature>
<name>A0AAD9WYY8_9ROSI</name>
<keyword evidence="3" id="KW-1185">Reference proteome</keyword>
<comment type="caution">
    <text evidence="2">The sequence shown here is derived from an EMBL/GenBank/DDBJ whole genome shotgun (WGS) entry which is preliminary data.</text>
</comment>
<proteinExistence type="predicted"/>
<sequence>MEENKFKPSSPSSLARSQSPTPSAPSRRSCRPPSCQLPIPISNHSRMVARIACWISDHRRLIHRSQTSSCSIDLRPLPPFASRCHRSWFMWIDFASQTTAAVRIS</sequence>
<feature type="region of interest" description="Disordered" evidence="1">
    <location>
        <begin position="1"/>
        <end position="37"/>
    </location>
</feature>
<protein>
    <submittedName>
        <fullName evidence="2">Uncharacterized protein</fullName>
    </submittedName>
</protein>
<gene>
    <name evidence="2" type="ORF">Ddye_015222</name>
</gene>
<dbReference type="Proteomes" id="UP001280121">
    <property type="component" value="Unassembled WGS sequence"/>
</dbReference>
<dbReference type="EMBL" id="JANJYI010000005">
    <property type="protein sequence ID" value="KAK2647733.1"/>
    <property type="molecule type" value="Genomic_DNA"/>
</dbReference>
<organism evidence="2 3">
    <name type="scientific">Dipteronia dyeriana</name>
    <dbReference type="NCBI Taxonomy" id="168575"/>
    <lineage>
        <taxon>Eukaryota</taxon>
        <taxon>Viridiplantae</taxon>
        <taxon>Streptophyta</taxon>
        <taxon>Embryophyta</taxon>
        <taxon>Tracheophyta</taxon>
        <taxon>Spermatophyta</taxon>
        <taxon>Magnoliopsida</taxon>
        <taxon>eudicotyledons</taxon>
        <taxon>Gunneridae</taxon>
        <taxon>Pentapetalae</taxon>
        <taxon>rosids</taxon>
        <taxon>malvids</taxon>
        <taxon>Sapindales</taxon>
        <taxon>Sapindaceae</taxon>
        <taxon>Hippocastanoideae</taxon>
        <taxon>Acereae</taxon>
        <taxon>Dipteronia</taxon>
    </lineage>
</organism>
<evidence type="ECO:0000256" key="1">
    <source>
        <dbReference type="SAM" id="MobiDB-lite"/>
    </source>
</evidence>
<evidence type="ECO:0000313" key="3">
    <source>
        <dbReference type="Proteomes" id="UP001280121"/>
    </source>
</evidence>
<evidence type="ECO:0000313" key="2">
    <source>
        <dbReference type="EMBL" id="KAK2647733.1"/>
    </source>
</evidence>
<reference evidence="2" key="1">
    <citation type="journal article" date="2023" name="Plant J.">
        <title>Genome sequences and population genomics provide insights into the demographic history, inbreeding, and mutation load of two 'living fossil' tree species of Dipteronia.</title>
        <authorList>
            <person name="Feng Y."/>
            <person name="Comes H.P."/>
            <person name="Chen J."/>
            <person name="Zhu S."/>
            <person name="Lu R."/>
            <person name="Zhang X."/>
            <person name="Li P."/>
            <person name="Qiu J."/>
            <person name="Olsen K.M."/>
            <person name="Qiu Y."/>
        </authorList>
    </citation>
    <scope>NUCLEOTIDE SEQUENCE</scope>
    <source>
        <strain evidence="2">KIB01</strain>
    </source>
</reference>
<accession>A0AAD9WYY8</accession>
<dbReference type="AlphaFoldDB" id="A0AAD9WYY8"/>